<keyword evidence="3" id="KW-0862">Zinc</keyword>
<accession>A0ABU8S613</accession>
<dbReference type="InterPro" id="IPR029228">
    <property type="entry name" value="Alkyl_sulf_dimr"/>
</dbReference>
<name>A0ABU8S613_9SPHN</name>
<dbReference type="PANTHER" id="PTHR43223:SF1">
    <property type="entry name" value="ALKYL_ARYL-SULFATASE BDS1"/>
    <property type="match status" value="1"/>
</dbReference>
<feature type="domain" description="Metallo-beta-lactamase" evidence="6">
    <location>
        <begin position="137"/>
        <end position="360"/>
    </location>
</feature>
<dbReference type="RefSeq" id="WP_339965454.1">
    <property type="nucleotide sequence ID" value="NZ_JBBHJY010000002.1"/>
</dbReference>
<evidence type="ECO:0000256" key="1">
    <source>
        <dbReference type="ARBA" id="ARBA00022723"/>
    </source>
</evidence>
<evidence type="ECO:0000256" key="5">
    <source>
        <dbReference type="SAM" id="SignalP"/>
    </source>
</evidence>
<feature type="signal peptide" evidence="5">
    <location>
        <begin position="1"/>
        <end position="34"/>
    </location>
</feature>
<dbReference type="SUPFAM" id="SSF55718">
    <property type="entry name" value="SCP-like"/>
    <property type="match status" value="1"/>
</dbReference>
<dbReference type="Gene3D" id="1.25.40.880">
    <property type="entry name" value="Alkyl sulfatase, dimerisation domain"/>
    <property type="match status" value="1"/>
</dbReference>
<dbReference type="Pfam" id="PF14863">
    <property type="entry name" value="Alkyl_sulf_dimr"/>
    <property type="match status" value="1"/>
</dbReference>
<dbReference type="EMBL" id="JBBHJY010000002">
    <property type="protein sequence ID" value="MEJ6009406.1"/>
    <property type="molecule type" value="Genomic_DNA"/>
</dbReference>
<evidence type="ECO:0000313" key="7">
    <source>
        <dbReference type="EMBL" id="MEJ6009406.1"/>
    </source>
</evidence>
<sequence>MMHVTRFRVALATQAVVLALTLAGSFASPLSAEATPSAPKEASAATIAANAAAAKAMPAEDGADQAAVRRGLIEEFTGRIVNAKGEVIVDARAYDFLKADTSAATVNPSLWRHAKLYSVAGLFKVTDRIYQLRGFDLANMTVIEGDSGLILVDPLTSAETARTALEFYFRHRPKRLVVAVIYSHSHIDHFGGVRGVVDEGDVKAGRVAIYAPRGFLNESISENVFAGTAMLRRAQYQGGSLMERSITGQVGAGIGINGSGRGETSLIPPTVEIAGPYERRVIDGVEFEFQVTPGTEAPAEMNFYLPGQRVLDMAENAVRSMHNVLTPRGAQVRDAKGWSEYIDAALARYGDRTDTLIAQHLWPTWGGEEIRTMLADQRDMYAYFNNRALFLANQGKTLDEIGSEMRTLPGALQAKFATRGYYGTTSFNGRAVYQRYLGFYDANPANLDPLAPADAASRYVAALGGRKRVLALVREANGKGDYRWAAELGKQLVFAGGDQEARNALADTLEQLGYQTESAIWRNMYLSGAYELRNGLAKAGGAARGGDMTRALTPQMYFDLLAVRLDADKAQNHDLTLDWKFVDLGKSFALTVRNGVLTWREGTRGAPAEVTISMDKATLDRINVRELSLADAIAAGKVKLEGDAAGFLQLMSFMAVFDPQFAIVAP</sequence>
<dbReference type="InterPro" id="IPR029229">
    <property type="entry name" value="Alkyl_sulf_C"/>
</dbReference>
<keyword evidence="1" id="KW-0479">Metal-binding</keyword>
<gene>
    <name evidence="7" type="ORF">WG900_05685</name>
</gene>
<dbReference type="CDD" id="cd07710">
    <property type="entry name" value="arylsulfatase_Sdsa1-like_MBL-fold"/>
    <property type="match status" value="1"/>
</dbReference>
<proteinExistence type="inferred from homology"/>
<dbReference type="SUPFAM" id="SSF56281">
    <property type="entry name" value="Metallo-hydrolase/oxidoreductase"/>
    <property type="match status" value="1"/>
</dbReference>
<comment type="caution">
    <text evidence="7">The sequence shown here is derived from an EMBL/GenBank/DDBJ whole genome shotgun (WGS) entry which is preliminary data.</text>
</comment>
<dbReference type="Pfam" id="PF14864">
    <property type="entry name" value="Alkyl_sulf_C"/>
    <property type="match status" value="1"/>
</dbReference>
<evidence type="ECO:0000313" key="8">
    <source>
        <dbReference type="Proteomes" id="UP001379235"/>
    </source>
</evidence>
<dbReference type="InterPro" id="IPR038536">
    <property type="entry name" value="Alkyl/aryl-sulf_dimr_sf"/>
</dbReference>
<dbReference type="Proteomes" id="UP001379235">
    <property type="component" value="Unassembled WGS sequence"/>
</dbReference>
<dbReference type="PANTHER" id="PTHR43223">
    <property type="entry name" value="ALKYL/ARYL-SULFATASE"/>
    <property type="match status" value="1"/>
</dbReference>
<keyword evidence="8" id="KW-1185">Reference proteome</keyword>
<reference evidence="7 8" key="1">
    <citation type="submission" date="2024-03" db="EMBL/GenBank/DDBJ databases">
        <authorList>
            <person name="Jo J.-H."/>
        </authorList>
    </citation>
    <scope>NUCLEOTIDE SEQUENCE [LARGE SCALE GENOMIC DNA]</scope>
    <source>
        <strain evidence="7 8">AS3R-12</strain>
    </source>
</reference>
<evidence type="ECO:0000256" key="2">
    <source>
        <dbReference type="ARBA" id="ARBA00022801"/>
    </source>
</evidence>
<dbReference type="SMART" id="SM00849">
    <property type="entry name" value="Lactamase_B"/>
    <property type="match status" value="1"/>
</dbReference>
<dbReference type="InterPro" id="IPR036866">
    <property type="entry name" value="RibonucZ/Hydroxyglut_hydro"/>
</dbReference>
<dbReference type="InterPro" id="IPR044097">
    <property type="entry name" value="Bds1/SdsA1_MBL-fold"/>
</dbReference>
<evidence type="ECO:0000256" key="3">
    <source>
        <dbReference type="ARBA" id="ARBA00022833"/>
    </source>
</evidence>
<keyword evidence="2" id="KW-0378">Hydrolase</keyword>
<evidence type="ECO:0000259" key="6">
    <source>
        <dbReference type="SMART" id="SM00849"/>
    </source>
</evidence>
<organism evidence="7 8">
    <name type="scientific">Novosphingobium aquae</name>
    <dbReference type="NCBI Taxonomy" id="3133435"/>
    <lineage>
        <taxon>Bacteria</taxon>
        <taxon>Pseudomonadati</taxon>
        <taxon>Pseudomonadota</taxon>
        <taxon>Alphaproteobacteria</taxon>
        <taxon>Sphingomonadales</taxon>
        <taxon>Sphingomonadaceae</taxon>
        <taxon>Novosphingobium</taxon>
    </lineage>
</organism>
<feature type="chain" id="PRO_5045687880" evidence="5">
    <location>
        <begin position="35"/>
        <end position="666"/>
    </location>
</feature>
<comment type="similarity">
    <text evidence="4">Belongs to the metallo-beta-lactamase superfamily. Type III sulfatase family.</text>
</comment>
<evidence type="ECO:0000256" key="4">
    <source>
        <dbReference type="ARBA" id="ARBA00033751"/>
    </source>
</evidence>
<protein>
    <submittedName>
        <fullName evidence="7">Alkyl sulfatase dimerization domain-containing protein</fullName>
    </submittedName>
</protein>
<keyword evidence="5" id="KW-0732">Signal</keyword>
<dbReference type="InterPro" id="IPR001279">
    <property type="entry name" value="Metallo-B-lactamas"/>
</dbReference>
<dbReference type="Gene3D" id="3.60.15.30">
    <property type="entry name" value="Metallo-beta-lactamase domain"/>
    <property type="match status" value="1"/>
</dbReference>
<dbReference type="InterPro" id="IPR052195">
    <property type="entry name" value="Bact_Alkyl/Aryl-Sulfatase"/>
</dbReference>
<dbReference type="Pfam" id="PF00753">
    <property type="entry name" value="Lactamase_B"/>
    <property type="match status" value="1"/>
</dbReference>
<dbReference type="InterPro" id="IPR036527">
    <property type="entry name" value="SCP2_sterol-bd_dom_sf"/>
</dbReference>
<dbReference type="Gene3D" id="3.30.1050.10">
    <property type="entry name" value="SCP2 sterol-binding domain"/>
    <property type="match status" value="1"/>
</dbReference>